<comment type="similarity">
    <text evidence="2">Belongs to the GET4 family.</text>
</comment>
<dbReference type="OrthoDB" id="10252405at2759"/>
<keyword evidence="6" id="KW-1185">Reference proteome</keyword>
<dbReference type="PANTHER" id="PTHR12875">
    <property type="entry name" value="GOLGI TO ER TRAFFIC PROTEIN 4 HOMOLOG"/>
    <property type="match status" value="1"/>
</dbReference>
<keyword evidence="3" id="KW-0813">Transport</keyword>
<evidence type="ECO:0000256" key="4">
    <source>
        <dbReference type="ARBA" id="ARBA00022490"/>
    </source>
</evidence>
<dbReference type="Gene3D" id="1.25.40.10">
    <property type="entry name" value="Tetratricopeptide repeat domain"/>
    <property type="match status" value="1"/>
</dbReference>
<keyword evidence="4" id="KW-0963">Cytoplasm</keyword>
<evidence type="ECO:0000256" key="1">
    <source>
        <dbReference type="ARBA" id="ARBA00004514"/>
    </source>
</evidence>
<dbReference type="Pfam" id="PF04190">
    <property type="entry name" value="GET4"/>
    <property type="match status" value="1"/>
</dbReference>
<gene>
    <name evidence="5" type="primary">GET4</name>
    <name evidence="5" type="ORF">EVAR_57636_1</name>
</gene>
<dbReference type="SUPFAM" id="SSF48452">
    <property type="entry name" value="TPR-like"/>
    <property type="match status" value="1"/>
</dbReference>
<dbReference type="InterPro" id="IPR007317">
    <property type="entry name" value="GET4"/>
</dbReference>
<dbReference type="FunFam" id="1.25.40.10:FF:000060">
    <property type="entry name" value="Golgi to ER traffic protein 4 homolog"/>
    <property type="match status" value="1"/>
</dbReference>
<evidence type="ECO:0000313" key="6">
    <source>
        <dbReference type="Proteomes" id="UP000299102"/>
    </source>
</evidence>
<organism evidence="5 6">
    <name type="scientific">Eumeta variegata</name>
    <name type="common">Bagworm moth</name>
    <name type="synonym">Eumeta japonica</name>
    <dbReference type="NCBI Taxonomy" id="151549"/>
    <lineage>
        <taxon>Eukaryota</taxon>
        <taxon>Metazoa</taxon>
        <taxon>Ecdysozoa</taxon>
        <taxon>Arthropoda</taxon>
        <taxon>Hexapoda</taxon>
        <taxon>Insecta</taxon>
        <taxon>Pterygota</taxon>
        <taxon>Neoptera</taxon>
        <taxon>Endopterygota</taxon>
        <taxon>Lepidoptera</taxon>
        <taxon>Glossata</taxon>
        <taxon>Ditrysia</taxon>
        <taxon>Tineoidea</taxon>
        <taxon>Psychidae</taxon>
        <taxon>Oiketicinae</taxon>
        <taxon>Eumeta</taxon>
    </lineage>
</organism>
<dbReference type="PANTHER" id="PTHR12875:SF0">
    <property type="entry name" value="GOLGI TO ER TRAFFIC PROTEIN 4 HOMOLOG"/>
    <property type="match status" value="1"/>
</dbReference>
<dbReference type="InterPro" id="IPR011990">
    <property type="entry name" value="TPR-like_helical_dom_sf"/>
</dbReference>
<proteinExistence type="inferred from homology"/>
<comment type="caution">
    <text evidence="5">The sequence shown here is derived from an EMBL/GenBank/DDBJ whole genome shotgun (WGS) entry which is preliminary data.</text>
</comment>
<evidence type="ECO:0000313" key="5">
    <source>
        <dbReference type="EMBL" id="GBP89617.1"/>
    </source>
</evidence>
<dbReference type="GO" id="GO:0071818">
    <property type="term" value="C:BAT3 complex"/>
    <property type="evidence" value="ECO:0007669"/>
    <property type="project" value="TreeGrafter"/>
</dbReference>
<reference evidence="5 6" key="1">
    <citation type="journal article" date="2019" name="Commun. Biol.">
        <title>The bagworm genome reveals a unique fibroin gene that provides high tensile strength.</title>
        <authorList>
            <person name="Kono N."/>
            <person name="Nakamura H."/>
            <person name="Ohtoshi R."/>
            <person name="Tomita M."/>
            <person name="Numata K."/>
            <person name="Arakawa K."/>
        </authorList>
    </citation>
    <scope>NUCLEOTIDE SEQUENCE [LARGE SCALE GENOMIC DNA]</scope>
</reference>
<dbReference type="EMBL" id="BGZK01002013">
    <property type="protein sequence ID" value="GBP89617.1"/>
    <property type="molecule type" value="Genomic_DNA"/>
</dbReference>
<protein>
    <submittedName>
        <fullName evidence="5">Golgi to ER traffic protein 4 homolog</fullName>
    </submittedName>
</protein>
<dbReference type="GO" id="GO:0045048">
    <property type="term" value="P:protein insertion into ER membrane"/>
    <property type="evidence" value="ECO:0007669"/>
    <property type="project" value="InterPro"/>
</dbReference>
<dbReference type="Proteomes" id="UP000299102">
    <property type="component" value="Unassembled WGS sequence"/>
</dbReference>
<sequence length="317" mass="36612">MATRAERGVSRVLEKLEASVNSGQYYEAHQMYRTLYFRYLTQKRYQDVLNLLFKGSTLLLQRDQQESGADLAILLVDVLVKSGTKPCEEWIEKLASLFELMSSSLPERESYLTNSVKWSLDSNKRGHPLLHKRIAEVFWREKKYTLAHKHFLHSCDGSAYAKMLVELHTTAGLKSEVDMFIAQAVLQFLCLRNIAMATETFAVYTGLHPTIKNDTGPPYLFPLLNFIWYLLRAINEQQINQFKVLRDWYSLSIKRDPNYSIYLDNIGRIWFGIEIPPDNRNRNNMFGGLLRSMIGEVESSDDDTDYTTESVAAPELD</sequence>
<evidence type="ECO:0000256" key="2">
    <source>
        <dbReference type="ARBA" id="ARBA00005351"/>
    </source>
</evidence>
<accession>A0A4C1ZSH9</accession>
<dbReference type="AlphaFoldDB" id="A0A4C1ZSH9"/>
<comment type="subcellular location">
    <subcellularLocation>
        <location evidence="1">Cytoplasm</location>
        <location evidence="1">Cytosol</location>
    </subcellularLocation>
</comment>
<name>A0A4C1ZSH9_EUMVA</name>
<dbReference type="STRING" id="151549.A0A4C1ZSH9"/>
<evidence type="ECO:0000256" key="3">
    <source>
        <dbReference type="ARBA" id="ARBA00022448"/>
    </source>
</evidence>